<evidence type="ECO:0000256" key="8">
    <source>
        <dbReference type="ARBA" id="ARBA00034817"/>
    </source>
</evidence>
<name>A0A0M3ZHU4_9POXV</name>
<evidence type="ECO:0000256" key="6">
    <source>
        <dbReference type="ARBA" id="ARBA00034682"/>
    </source>
</evidence>
<dbReference type="GO" id="GO:0030430">
    <property type="term" value="C:host cell cytoplasm"/>
    <property type="evidence" value="ECO:0007669"/>
    <property type="project" value="UniProtKB-SubCell"/>
</dbReference>
<dbReference type="EMBL" id="KP728110">
    <property type="protein sequence ID" value="ALA62437.1"/>
    <property type="molecule type" value="Genomic_DNA"/>
</dbReference>
<evidence type="ECO:0000256" key="5">
    <source>
        <dbReference type="ARBA" id="ARBA00023200"/>
    </source>
</evidence>
<reference evidence="9 10" key="1">
    <citation type="journal article" date="2015" name="Infect. Genet. Evol.">
        <title>Unique genomic organization of a novel Avipoxvirus detected in turkey (Meleagris gallopavo).</title>
        <authorList>
            <person name="Banyai K."/>
            <person name="Palya V."/>
            <person name="Denes B."/>
            <person name="Glavits R."/>
            <person name="Ivanics E."/>
            <person name="Horvath B."/>
            <person name="Farkas S.L."/>
            <person name="Marton S."/>
            <person name="Balint A."/>
            <person name="Gyuranecz M."/>
            <person name="Erdelyi K."/>
            <person name="Dan A."/>
        </authorList>
    </citation>
    <scope>NUCLEOTIDE SEQUENCE [LARGE SCALE GENOMIC DNA]</scope>
    <source>
        <strain evidence="9 10">TKPV-HU1124/2011</strain>
    </source>
</reference>
<comment type="similarity">
    <text evidence="7">Belongs to the orthopoxvirus OPG079 family.</text>
</comment>
<dbReference type="Pfam" id="PF04661">
    <property type="entry name" value="Pox_I3"/>
    <property type="match status" value="1"/>
</dbReference>
<comment type="function">
    <text evidence="6">Plays an essential role in viral DNA replication. Binds to ssDNA with high affinity and localizes to cytoplasmic factories where nascent viral genomes accumulate. May disrupt loops, hairpins and other secondary structures present on ssDNA to reduce and eliminate pausing of viral DNA polymerase at specific sites during elongation.</text>
</comment>
<protein>
    <recommendedName>
        <fullName evidence="8">Protein OPG079</fullName>
    </recommendedName>
</protein>
<comment type="subcellular location">
    <subcellularLocation>
        <location evidence="1">Host cytoplasm</location>
    </subcellularLocation>
</comment>
<keyword evidence="10" id="KW-1185">Reference proteome</keyword>
<keyword evidence="4 9" id="KW-0238">DNA-binding</keyword>
<keyword evidence="5" id="KW-1035">Host cytoplasm</keyword>
<keyword evidence="3" id="KW-0226">DNA condensation</keyword>
<evidence type="ECO:0000313" key="10">
    <source>
        <dbReference type="Proteomes" id="UP000142477"/>
    </source>
</evidence>
<dbReference type="GeneID" id="26122753"/>
<dbReference type="RefSeq" id="YP_009177084.1">
    <property type="nucleotide sequence ID" value="NC_028238.1"/>
</dbReference>
<evidence type="ECO:0000256" key="7">
    <source>
        <dbReference type="ARBA" id="ARBA00034757"/>
    </source>
</evidence>
<dbReference type="InterPro" id="IPR006754">
    <property type="entry name" value="Poxvirus_I3_ssDNA-bd"/>
</dbReference>
<keyword evidence="2" id="KW-0244">Early protein</keyword>
<evidence type="ECO:0000256" key="1">
    <source>
        <dbReference type="ARBA" id="ARBA00004192"/>
    </source>
</evidence>
<evidence type="ECO:0000256" key="2">
    <source>
        <dbReference type="ARBA" id="ARBA00022518"/>
    </source>
</evidence>
<accession>A0A0M3ZHU4</accession>
<evidence type="ECO:0000256" key="3">
    <source>
        <dbReference type="ARBA" id="ARBA00023067"/>
    </source>
</evidence>
<dbReference type="Proteomes" id="UP000142477">
    <property type="component" value="Segment"/>
</dbReference>
<evidence type="ECO:0000313" key="9">
    <source>
        <dbReference type="EMBL" id="ALA62437.1"/>
    </source>
</evidence>
<dbReference type="KEGG" id="vg:26122753"/>
<dbReference type="GO" id="GO:0003697">
    <property type="term" value="F:single-stranded DNA binding"/>
    <property type="evidence" value="ECO:0007669"/>
    <property type="project" value="InterPro"/>
</dbReference>
<organism evidence="9 10">
    <name type="scientific">Turkeypox virus</name>
    <dbReference type="NCBI Taxonomy" id="336486"/>
    <lineage>
        <taxon>Viruses</taxon>
        <taxon>Varidnaviria</taxon>
        <taxon>Bamfordvirae</taxon>
        <taxon>Nucleocytoviricota</taxon>
        <taxon>Pokkesviricetes</taxon>
        <taxon>Chitovirales</taxon>
        <taxon>Poxviridae</taxon>
        <taxon>Chordopoxvirinae</taxon>
        <taxon>Avipoxvirus</taxon>
        <taxon>Avipoxvirus turkeypox</taxon>
    </lineage>
</organism>
<proteinExistence type="inferred from homology"/>
<evidence type="ECO:0000256" key="4">
    <source>
        <dbReference type="ARBA" id="ARBA00023125"/>
    </source>
</evidence>
<sequence length="293" mass="33584">MKNNLIEENLVMNKKPIRSLQRRRCNDDSNRFTCKQAVEYAKALCTKDIKIVKSVKLSPSHYKSCSNILVVLEPEFKDKLITPFITADGEAKIYQNRNDSYNKEDSYFLKFRPTLISPILNQIMEHIYTGLNYLDPDNPIEEKTFKDGHLYINGNKMLGGVVEYMHGGRIVGRKPLSEDIEALSKKDPQLAKIVLVASVYYDNDTMCKISFSLKKLIMERICKTTLIDANGEVISIVTSGDDDIVEFEDTEVVEYDNSFVEKQHAISKKITRKLSECDEENTDHVDQPLFSVH</sequence>
<dbReference type="OrthoDB" id="11980at10239"/>
<dbReference type="GO" id="GO:0030261">
    <property type="term" value="P:chromosome condensation"/>
    <property type="evidence" value="ECO:0007669"/>
    <property type="project" value="UniProtKB-KW"/>
</dbReference>